<dbReference type="Pfam" id="PF14821">
    <property type="entry name" value="Thr_synth_N"/>
    <property type="match status" value="1"/>
</dbReference>
<evidence type="ECO:0000259" key="8">
    <source>
        <dbReference type="Pfam" id="PF14821"/>
    </source>
</evidence>
<dbReference type="PANTHER" id="PTHR42690:SF1">
    <property type="entry name" value="THREONINE SYNTHASE-LIKE 2"/>
    <property type="match status" value="1"/>
</dbReference>
<comment type="caution">
    <text evidence="9">The sequence shown here is derived from an EMBL/GenBank/DDBJ whole genome shotgun (WGS) entry which is preliminary data.</text>
</comment>
<dbReference type="Proteomes" id="UP000256769">
    <property type="component" value="Unassembled WGS sequence"/>
</dbReference>
<keyword evidence="3 6" id="KW-0663">Pyridoxal phosphate</keyword>
<accession>A0A3D9CPK2</accession>
<evidence type="ECO:0000313" key="10">
    <source>
        <dbReference type="Proteomes" id="UP000256769"/>
    </source>
</evidence>
<dbReference type="EC" id="4.2.3.1" evidence="5"/>
<reference evidence="9 10" key="1">
    <citation type="journal article" date="2007" name="Int. J. Syst. Evol. Microbiol.">
        <title>Chryseobacterium flavum sp. nov., isolated from polluted soil.</title>
        <authorList>
            <person name="Zhou Y."/>
            <person name="Dong J."/>
            <person name="Wang X."/>
            <person name="Huang X."/>
            <person name="Zhang K.Y."/>
            <person name="Zhang Y.Q."/>
            <person name="Guo Y.F."/>
            <person name="Lai R."/>
            <person name="Li W.J."/>
        </authorList>
    </citation>
    <scope>NUCLEOTIDE SEQUENCE [LARGE SCALE GENOMIC DNA]</scope>
    <source>
        <strain evidence="9 10">KCTC 12877</strain>
    </source>
</reference>
<organism evidence="9 10">
    <name type="scientific">Chryseobacterium flavum</name>
    <dbReference type="NCBI Taxonomy" id="415851"/>
    <lineage>
        <taxon>Bacteria</taxon>
        <taxon>Pseudomonadati</taxon>
        <taxon>Bacteroidota</taxon>
        <taxon>Flavobacteriia</taxon>
        <taxon>Flavobacteriales</taxon>
        <taxon>Weeksellaceae</taxon>
        <taxon>Chryseobacterium group</taxon>
        <taxon>Chryseobacterium</taxon>
    </lineage>
</organism>
<evidence type="ECO:0000256" key="3">
    <source>
        <dbReference type="ARBA" id="ARBA00022898"/>
    </source>
</evidence>
<dbReference type="InterPro" id="IPR001926">
    <property type="entry name" value="TrpB-like_PALP"/>
</dbReference>
<evidence type="ECO:0000256" key="1">
    <source>
        <dbReference type="ARBA" id="ARBA00001933"/>
    </source>
</evidence>
<dbReference type="InterPro" id="IPR004450">
    <property type="entry name" value="Thr_synthase-like"/>
</dbReference>
<sequence>MKYYNLKDTLEKINFREATIKGQGKEKGLFFPENIPQFDEEFIQNLHQYSNEEIAYKCMKDFVGDEIPSEILKKIVTETTSFKIPLVKINEKISILELFHGPTLAFKDIGARFMSRCLSYFLKDEQKKVTVLVATSGDTGGAVAHGFYKIPQINVVILYPKNRVSPVQEKQLTALGENISALEVNGSFDDCQNLVKQAFSDEEINNQLFLTSANSINIARWLPQQIYYLIALKQWIQQYKELPVICVPSGNFGNICAGLLAHFRRLPASHFIAACNANHVIPDYFETQNYQPQKAVTTLSNAMDVGNPSNFVRILELFGHKFEALKNKISAYSINDNQTMSTITEVYEKYGYILEPHSAVAYAAMIQYLQENPEQKGFILGTAHPVKFPEAVEKAIHSQIVIPELLNELMKKKKKTVEINPDFEELRRFLLHKIWNNEQNIS</sequence>
<dbReference type="InterPro" id="IPR036052">
    <property type="entry name" value="TrpB-like_PALP_sf"/>
</dbReference>
<evidence type="ECO:0000259" key="7">
    <source>
        <dbReference type="Pfam" id="PF00291"/>
    </source>
</evidence>
<dbReference type="AlphaFoldDB" id="A0A3D9CPK2"/>
<comment type="similarity">
    <text evidence="2">Belongs to the threonine synthase family.</text>
</comment>
<dbReference type="Pfam" id="PF00291">
    <property type="entry name" value="PALP"/>
    <property type="match status" value="1"/>
</dbReference>
<evidence type="ECO:0000256" key="4">
    <source>
        <dbReference type="ARBA" id="ARBA00023239"/>
    </source>
</evidence>
<dbReference type="RefSeq" id="WP_115958759.1">
    <property type="nucleotide sequence ID" value="NZ_CBCRVL010000003.1"/>
</dbReference>
<proteinExistence type="inferred from homology"/>
<dbReference type="InterPro" id="IPR029144">
    <property type="entry name" value="Thr_synth_N"/>
</dbReference>
<dbReference type="GO" id="GO:0004795">
    <property type="term" value="F:threonine synthase activity"/>
    <property type="evidence" value="ECO:0007669"/>
    <property type="project" value="UniProtKB-UniRule"/>
</dbReference>
<dbReference type="PANTHER" id="PTHR42690">
    <property type="entry name" value="THREONINE SYNTHASE FAMILY MEMBER"/>
    <property type="match status" value="1"/>
</dbReference>
<evidence type="ECO:0000256" key="5">
    <source>
        <dbReference type="NCBIfam" id="TIGR00260"/>
    </source>
</evidence>
<keyword evidence="10" id="KW-1185">Reference proteome</keyword>
<feature type="domain" description="Tryptophan synthase beta chain-like PALP" evidence="7">
    <location>
        <begin position="96"/>
        <end position="371"/>
    </location>
</feature>
<dbReference type="OrthoDB" id="9763107at2"/>
<dbReference type="Gene3D" id="3.40.50.1100">
    <property type="match status" value="2"/>
</dbReference>
<dbReference type="InterPro" id="IPR051166">
    <property type="entry name" value="Threonine_Synthase"/>
</dbReference>
<feature type="modified residue" description="N6-(pyridoxal phosphate)lysine" evidence="6">
    <location>
        <position position="107"/>
    </location>
</feature>
<comment type="cofactor">
    <cofactor evidence="1 6">
        <name>pyridoxal 5'-phosphate</name>
        <dbReference type="ChEBI" id="CHEBI:597326"/>
    </cofactor>
</comment>
<dbReference type="NCBIfam" id="TIGR00260">
    <property type="entry name" value="thrC"/>
    <property type="match status" value="1"/>
</dbReference>
<name>A0A3D9CPK2_9FLAO</name>
<dbReference type="FunFam" id="3.40.50.1100:FF:000022">
    <property type="entry name" value="Threonine synthase"/>
    <property type="match status" value="1"/>
</dbReference>
<dbReference type="Gene3D" id="3.90.1380.10">
    <property type="entry name" value="Threonine synthase, N-terminal domain"/>
    <property type="match status" value="1"/>
</dbReference>
<evidence type="ECO:0000256" key="6">
    <source>
        <dbReference type="PIRSR" id="PIRSR604450-51"/>
    </source>
</evidence>
<dbReference type="GO" id="GO:0009088">
    <property type="term" value="P:threonine biosynthetic process"/>
    <property type="evidence" value="ECO:0007669"/>
    <property type="project" value="UniProtKB-UniRule"/>
</dbReference>
<dbReference type="EMBL" id="QNUE01000005">
    <property type="protein sequence ID" value="REC67702.1"/>
    <property type="molecule type" value="Genomic_DNA"/>
</dbReference>
<keyword evidence="4 9" id="KW-0456">Lyase</keyword>
<gene>
    <name evidence="9" type="ORF">DRF59_07745</name>
</gene>
<protein>
    <recommendedName>
        <fullName evidence="5">Threonine synthase</fullName>
        <ecNumber evidence="5">4.2.3.1</ecNumber>
    </recommendedName>
</protein>
<dbReference type="InterPro" id="IPR037158">
    <property type="entry name" value="Thr_synth_N_sf"/>
</dbReference>
<evidence type="ECO:0000313" key="9">
    <source>
        <dbReference type="EMBL" id="REC67702.1"/>
    </source>
</evidence>
<dbReference type="SUPFAM" id="SSF53686">
    <property type="entry name" value="Tryptophan synthase beta subunit-like PLP-dependent enzymes"/>
    <property type="match status" value="1"/>
</dbReference>
<evidence type="ECO:0000256" key="2">
    <source>
        <dbReference type="ARBA" id="ARBA00005517"/>
    </source>
</evidence>
<feature type="domain" description="Threonine synthase N-terminal" evidence="8">
    <location>
        <begin position="2"/>
        <end position="78"/>
    </location>
</feature>